<evidence type="ECO:0000313" key="1">
    <source>
        <dbReference type="EMBL" id="QHT37544.1"/>
    </source>
</evidence>
<accession>A0A6C0F8X9</accession>
<organism evidence="1">
    <name type="scientific">viral metagenome</name>
    <dbReference type="NCBI Taxonomy" id="1070528"/>
    <lineage>
        <taxon>unclassified sequences</taxon>
        <taxon>metagenomes</taxon>
        <taxon>organismal metagenomes</taxon>
    </lineage>
</organism>
<sequence length="122" mass="13508">MASTSLKNLPGLYCKETTANRLNSDYLVFKNKKIPKTSVLPGLGINAGNMAGAYTHSILSNNTADLESYLFGIGTSNLVKTFRKPNPRLNQLDNLKFFEKPGYNMPKPLVVENRQRPTGPFS</sequence>
<name>A0A6C0F8X9_9ZZZZ</name>
<dbReference type="AlphaFoldDB" id="A0A6C0F8X9"/>
<dbReference type="EMBL" id="MN738798">
    <property type="protein sequence ID" value="QHT37544.1"/>
    <property type="molecule type" value="Genomic_DNA"/>
</dbReference>
<proteinExistence type="predicted"/>
<protein>
    <submittedName>
        <fullName evidence="1">Uncharacterized protein</fullName>
    </submittedName>
</protein>
<reference evidence="1" key="1">
    <citation type="journal article" date="2020" name="Nature">
        <title>Giant virus diversity and host interactions through global metagenomics.</title>
        <authorList>
            <person name="Schulz F."/>
            <person name="Roux S."/>
            <person name="Paez-Espino D."/>
            <person name="Jungbluth S."/>
            <person name="Walsh D.A."/>
            <person name="Denef V.J."/>
            <person name="McMahon K.D."/>
            <person name="Konstantinidis K.T."/>
            <person name="Eloe-Fadrosh E.A."/>
            <person name="Kyrpides N.C."/>
            <person name="Woyke T."/>
        </authorList>
    </citation>
    <scope>NUCLEOTIDE SEQUENCE</scope>
    <source>
        <strain evidence="1">GVMAG-S-ERX555997-44</strain>
    </source>
</reference>